<evidence type="ECO:0000256" key="3">
    <source>
        <dbReference type="ARBA" id="ARBA00022989"/>
    </source>
</evidence>
<comment type="subcellular location">
    <subcellularLocation>
        <location evidence="1">Membrane</location>
        <topology evidence="1">Multi-pass membrane protein</topology>
    </subcellularLocation>
</comment>
<gene>
    <name evidence="7" type="ORF">KDA27_09905</name>
</gene>
<feature type="transmembrane region" description="Helical" evidence="5">
    <location>
        <begin position="364"/>
        <end position="382"/>
    </location>
</feature>
<feature type="transmembrane region" description="Helical" evidence="5">
    <location>
        <begin position="206"/>
        <end position="227"/>
    </location>
</feature>
<evidence type="ECO:0000256" key="1">
    <source>
        <dbReference type="ARBA" id="ARBA00004141"/>
    </source>
</evidence>
<reference evidence="7" key="2">
    <citation type="journal article" date="2021" name="Microbiome">
        <title>Successional dynamics and alternative stable states in a saline activated sludge microbial community over 9 years.</title>
        <authorList>
            <person name="Wang Y."/>
            <person name="Ye J."/>
            <person name="Ju F."/>
            <person name="Liu L."/>
            <person name="Boyd J.A."/>
            <person name="Deng Y."/>
            <person name="Parks D.H."/>
            <person name="Jiang X."/>
            <person name="Yin X."/>
            <person name="Woodcroft B.J."/>
            <person name="Tyson G.W."/>
            <person name="Hugenholtz P."/>
            <person name="Polz M.F."/>
            <person name="Zhang T."/>
        </authorList>
    </citation>
    <scope>NUCLEOTIDE SEQUENCE</scope>
    <source>
        <strain evidence="7">HKST-UBA02</strain>
    </source>
</reference>
<dbReference type="Pfam" id="PF12698">
    <property type="entry name" value="ABC2_membrane_3"/>
    <property type="match status" value="1"/>
</dbReference>
<name>A0A956NET3_UNCEI</name>
<evidence type="ECO:0000256" key="5">
    <source>
        <dbReference type="SAM" id="Phobius"/>
    </source>
</evidence>
<dbReference type="Proteomes" id="UP000739538">
    <property type="component" value="Unassembled WGS sequence"/>
</dbReference>
<organism evidence="7 8">
    <name type="scientific">Eiseniibacteriota bacterium</name>
    <dbReference type="NCBI Taxonomy" id="2212470"/>
    <lineage>
        <taxon>Bacteria</taxon>
        <taxon>Candidatus Eiseniibacteriota</taxon>
    </lineage>
</organism>
<feature type="transmembrane region" description="Helical" evidence="5">
    <location>
        <begin position="303"/>
        <end position="327"/>
    </location>
</feature>
<feature type="transmembrane region" description="Helical" evidence="5">
    <location>
        <begin position="394"/>
        <end position="416"/>
    </location>
</feature>
<dbReference type="GO" id="GO:0140359">
    <property type="term" value="F:ABC-type transporter activity"/>
    <property type="evidence" value="ECO:0007669"/>
    <property type="project" value="InterPro"/>
</dbReference>
<keyword evidence="3 5" id="KW-1133">Transmembrane helix</keyword>
<feature type="transmembrane region" description="Helical" evidence="5">
    <location>
        <begin position="21"/>
        <end position="42"/>
    </location>
</feature>
<sequence length="439" mass="48295">MKKMWTVIRQEYINRVRNRGFLIGTVLLPILMAALMFLPAALMTVDVERAARFPVVDSTGVIFADFSSALADTNDAGERLYQFEDFLRTPADMTTLGEYRRENPSAGPVEYLSSQVEAGEIGGFFVIPETFVDGGAPAAFYARNVSDDVRNRRFRQVLDTTARSLRIEGSGLPAEEVEALVKPTRFSTFRVGEGGETSEDSGQTFALAYIFAFIFYLLLVISGITAMRATLEEKTARTAELMISSVRPFHLMGGKILGITGMSLTQIAIWFLSGAILLQQGKSLPGQIASVAELIDSVSPSPAVIVVFFTFFVLGFLFYSGLFVSVGAMVNSETEAQNLQTPVTMPIIIAFMMMFLGIRSPDGSLTTILSMVPFFSPILMTVRACVIMPPLWQILLSAGILVAGAWVSIWIAARIFRVGLLMYGKKPNLPELIKWIRYS</sequence>
<protein>
    <submittedName>
        <fullName evidence="7">ABC transporter permease</fullName>
    </submittedName>
</protein>
<evidence type="ECO:0000313" key="8">
    <source>
        <dbReference type="Proteomes" id="UP000739538"/>
    </source>
</evidence>
<keyword evidence="4 5" id="KW-0472">Membrane</keyword>
<evidence type="ECO:0000256" key="2">
    <source>
        <dbReference type="ARBA" id="ARBA00022692"/>
    </source>
</evidence>
<evidence type="ECO:0000313" key="7">
    <source>
        <dbReference type="EMBL" id="MCA9756105.1"/>
    </source>
</evidence>
<evidence type="ECO:0000259" key="6">
    <source>
        <dbReference type="Pfam" id="PF12698"/>
    </source>
</evidence>
<comment type="caution">
    <text evidence="7">The sequence shown here is derived from an EMBL/GenBank/DDBJ whole genome shotgun (WGS) entry which is preliminary data.</text>
</comment>
<dbReference type="InterPro" id="IPR013525">
    <property type="entry name" value="ABC2_TM"/>
</dbReference>
<dbReference type="PANTHER" id="PTHR43471:SF3">
    <property type="entry name" value="ABC TRANSPORTER PERMEASE PROTEIN NATB"/>
    <property type="match status" value="1"/>
</dbReference>
<dbReference type="PANTHER" id="PTHR43471">
    <property type="entry name" value="ABC TRANSPORTER PERMEASE"/>
    <property type="match status" value="1"/>
</dbReference>
<feature type="transmembrane region" description="Helical" evidence="5">
    <location>
        <begin position="339"/>
        <end position="358"/>
    </location>
</feature>
<evidence type="ECO:0000256" key="4">
    <source>
        <dbReference type="ARBA" id="ARBA00023136"/>
    </source>
</evidence>
<reference evidence="7" key="1">
    <citation type="submission" date="2020-04" db="EMBL/GenBank/DDBJ databases">
        <authorList>
            <person name="Zhang T."/>
        </authorList>
    </citation>
    <scope>NUCLEOTIDE SEQUENCE</scope>
    <source>
        <strain evidence="7">HKST-UBA02</strain>
    </source>
</reference>
<proteinExistence type="predicted"/>
<dbReference type="AlphaFoldDB" id="A0A956NET3"/>
<dbReference type="EMBL" id="JAGQHS010000042">
    <property type="protein sequence ID" value="MCA9756105.1"/>
    <property type="molecule type" value="Genomic_DNA"/>
</dbReference>
<feature type="domain" description="ABC-2 type transporter transmembrane" evidence="6">
    <location>
        <begin position="19"/>
        <end position="413"/>
    </location>
</feature>
<dbReference type="GO" id="GO:0016020">
    <property type="term" value="C:membrane"/>
    <property type="evidence" value="ECO:0007669"/>
    <property type="project" value="UniProtKB-SubCell"/>
</dbReference>
<feature type="transmembrane region" description="Helical" evidence="5">
    <location>
        <begin position="256"/>
        <end position="278"/>
    </location>
</feature>
<keyword evidence="2 5" id="KW-0812">Transmembrane</keyword>
<accession>A0A956NET3</accession>